<gene>
    <name evidence="4" type="ORF">IAB07_05120</name>
</gene>
<evidence type="ECO:0000313" key="5">
    <source>
        <dbReference type="Proteomes" id="UP000824145"/>
    </source>
</evidence>
<reference evidence="4" key="1">
    <citation type="submission" date="2020-10" db="EMBL/GenBank/DDBJ databases">
        <authorList>
            <person name="Gilroy R."/>
        </authorList>
    </citation>
    <scope>NUCLEOTIDE SEQUENCE</scope>
    <source>
        <strain evidence="4">9366</strain>
    </source>
</reference>
<sequence length="377" mass="42547">MKRKDIEKILSDEAQKLEGDFGQILARISSPRSRARSGEVQAVALTHRRRNVALACVAALLILTIVAVTLGVTLGAPAPTFGITYISIGINPALSMQVDEKDKVVSVTALNEDAQVLLLGVELVGLDYQSACLAVLTEADKEKYLEGGRDVNVSAVNDDRKREQEVRTGVENTLNGYMTQKGYKNHVFVNYFSSAAIDYANSHNISAGKAQLLLDADAVSGMTVDELSRLGYEELLFLVMGSSANASEDFQHELDERLEMLEEEFERKSEELEEKIEEIEDLFDDDDDFEDLTASERARIKKLLLDIVRDPDVGEYFKEVIPEEEVLLDQKMRDMPAFARELEEFADNLEERFDDLEDDFEDRLEQIKEEYHRYSRA</sequence>
<feature type="coiled-coil region" evidence="1">
    <location>
        <begin position="339"/>
        <end position="377"/>
    </location>
</feature>
<feature type="domain" description="Anti-sigma factor RsgI-like middle" evidence="3">
    <location>
        <begin position="84"/>
        <end position="212"/>
    </location>
</feature>
<organism evidence="4 5">
    <name type="scientific">Candidatus Caccalectryoclostridium excrementigallinarum</name>
    <dbReference type="NCBI Taxonomy" id="2840710"/>
    <lineage>
        <taxon>Bacteria</taxon>
        <taxon>Bacillati</taxon>
        <taxon>Bacillota</taxon>
        <taxon>Clostridia</taxon>
        <taxon>Christensenellales</taxon>
        <taxon>Christensenellaceae</taxon>
        <taxon>Christensenellaceae incertae sedis</taxon>
        <taxon>Candidatus Caccalectryoclostridium</taxon>
    </lineage>
</organism>
<proteinExistence type="predicted"/>
<reference evidence="4" key="2">
    <citation type="journal article" date="2021" name="PeerJ">
        <title>Extensive microbial diversity within the chicken gut microbiome revealed by metagenomics and culture.</title>
        <authorList>
            <person name="Gilroy R."/>
            <person name="Ravi A."/>
            <person name="Getino M."/>
            <person name="Pursley I."/>
            <person name="Horton D.L."/>
            <person name="Alikhan N.F."/>
            <person name="Baker D."/>
            <person name="Gharbi K."/>
            <person name="Hall N."/>
            <person name="Watson M."/>
            <person name="Adriaenssens E.M."/>
            <person name="Foster-Nyarko E."/>
            <person name="Jarju S."/>
            <person name="Secka A."/>
            <person name="Antonio M."/>
            <person name="Oren A."/>
            <person name="Chaudhuri R.R."/>
            <person name="La Ragione R."/>
            <person name="Hildebrand F."/>
            <person name="Pallen M.J."/>
        </authorList>
    </citation>
    <scope>NUCLEOTIDE SEQUENCE</scope>
    <source>
        <strain evidence="4">9366</strain>
    </source>
</reference>
<evidence type="ECO:0000256" key="2">
    <source>
        <dbReference type="SAM" id="Phobius"/>
    </source>
</evidence>
<feature type="transmembrane region" description="Helical" evidence="2">
    <location>
        <begin position="52"/>
        <end position="76"/>
    </location>
</feature>
<dbReference type="Proteomes" id="UP000824145">
    <property type="component" value="Unassembled WGS sequence"/>
</dbReference>
<evidence type="ECO:0000259" key="3">
    <source>
        <dbReference type="Pfam" id="PF23750"/>
    </source>
</evidence>
<dbReference type="Pfam" id="PF23750">
    <property type="entry name" value="RsgI_M"/>
    <property type="match status" value="1"/>
</dbReference>
<evidence type="ECO:0000256" key="1">
    <source>
        <dbReference type="SAM" id="Coils"/>
    </source>
</evidence>
<dbReference type="AlphaFoldDB" id="A0A9D1SK39"/>
<accession>A0A9D1SK39</accession>
<keyword evidence="2" id="KW-0472">Membrane</keyword>
<name>A0A9D1SK39_9FIRM</name>
<feature type="coiled-coil region" evidence="1">
    <location>
        <begin position="251"/>
        <end position="285"/>
    </location>
</feature>
<keyword evidence="2" id="KW-0812">Transmembrane</keyword>
<evidence type="ECO:0000313" key="4">
    <source>
        <dbReference type="EMBL" id="HIU63126.1"/>
    </source>
</evidence>
<dbReference type="EMBL" id="DVNJ01000029">
    <property type="protein sequence ID" value="HIU63126.1"/>
    <property type="molecule type" value="Genomic_DNA"/>
</dbReference>
<dbReference type="InterPro" id="IPR055431">
    <property type="entry name" value="RsgI_M"/>
</dbReference>
<comment type="caution">
    <text evidence="4">The sequence shown here is derived from an EMBL/GenBank/DDBJ whole genome shotgun (WGS) entry which is preliminary data.</text>
</comment>
<protein>
    <submittedName>
        <fullName evidence="4">TMEM165/GDT1 family protein</fullName>
    </submittedName>
</protein>
<keyword evidence="1" id="KW-0175">Coiled coil</keyword>
<keyword evidence="2" id="KW-1133">Transmembrane helix</keyword>